<comment type="subcellular location">
    <subcellularLocation>
        <location evidence="1">Membrane</location>
        <topology evidence="1">Multi-pass membrane protein</topology>
    </subcellularLocation>
</comment>
<feature type="transmembrane region" description="Helical" evidence="6">
    <location>
        <begin position="352"/>
        <end position="370"/>
    </location>
</feature>
<feature type="transmembrane region" description="Helical" evidence="6">
    <location>
        <begin position="471"/>
        <end position="490"/>
    </location>
</feature>
<organism evidence="7 8">
    <name type="scientific">Kaustia mangrovi</name>
    <dbReference type="NCBI Taxonomy" id="2593653"/>
    <lineage>
        <taxon>Bacteria</taxon>
        <taxon>Pseudomonadati</taxon>
        <taxon>Pseudomonadota</taxon>
        <taxon>Alphaproteobacteria</taxon>
        <taxon>Hyphomicrobiales</taxon>
        <taxon>Parvibaculaceae</taxon>
        <taxon>Kaustia</taxon>
    </lineage>
</organism>
<evidence type="ECO:0000256" key="4">
    <source>
        <dbReference type="ARBA" id="ARBA00022989"/>
    </source>
</evidence>
<dbReference type="InterPro" id="IPR023214">
    <property type="entry name" value="HAD_sf"/>
</dbReference>
<dbReference type="GO" id="GO:0005886">
    <property type="term" value="C:plasma membrane"/>
    <property type="evidence" value="ECO:0007669"/>
    <property type="project" value="TreeGrafter"/>
</dbReference>
<gene>
    <name evidence="7" type="ORF">HW532_21210</name>
</gene>
<dbReference type="PANTHER" id="PTHR11048:SF5">
    <property type="entry name" value="DECAPRENYL-PHOSPHATE PHOSPHORIBOSYLTRANSFERASE"/>
    <property type="match status" value="1"/>
</dbReference>
<dbReference type="Gene3D" id="1.10.357.140">
    <property type="entry name" value="UbiA prenyltransferase"/>
    <property type="match status" value="1"/>
</dbReference>
<dbReference type="PANTHER" id="PTHR11048">
    <property type="entry name" value="PRENYLTRANSFERASES"/>
    <property type="match status" value="1"/>
</dbReference>
<evidence type="ECO:0000256" key="3">
    <source>
        <dbReference type="ARBA" id="ARBA00022692"/>
    </source>
</evidence>
<keyword evidence="2" id="KW-1003">Cell membrane</keyword>
<dbReference type="InterPro" id="IPR039653">
    <property type="entry name" value="Prenyltransferase"/>
</dbReference>
<feature type="transmembrane region" description="Helical" evidence="6">
    <location>
        <begin position="231"/>
        <end position="252"/>
    </location>
</feature>
<dbReference type="Gene3D" id="3.40.50.1000">
    <property type="entry name" value="HAD superfamily/HAD-like"/>
    <property type="match status" value="1"/>
</dbReference>
<evidence type="ECO:0000313" key="8">
    <source>
        <dbReference type="Proteomes" id="UP000593594"/>
    </source>
</evidence>
<keyword evidence="3 6" id="KW-0812">Transmembrane</keyword>
<feature type="transmembrane region" description="Helical" evidence="6">
    <location>
        <begin position="273"/>
        <end position="292"/>
    </location>
</feature>
<dbReference type="NCBIfam" id="NF006088">
    <property type="entry name" value="PRK08238.1"/>
    <property type="match status" value="1"/>
</dbReference>
<feature type="transmembrane region" description="Helical" evidence="6">
    <location>
        <begin position="399"/>
        <end position="420"/>
    </location>
</feature>
<name>A0A7S8C8W4_9HYPH</name>
<feature type="transmembrane region" description="Helical" evidence="6">
    <location>
        <begin position="432"/>
        <end position="451"/>
    </location>
</feature>
<dbReference type="GO" id="GO:0016765">
    <property type="term" value="F:transferase activity, transferring alkyl or aryl (other than methyl) groups"/>
    <property type="evidence" value="ECO:0007669"/>
    <property type="project" value="InterPro"/>
</dbReference>
<keyword evidence="4 6" id="KW-1133">Transmembrane helix</keyword>
<evidence type="ECO:0000256" key="2">
    <source>
        <dbReference type="ARBA" id="ARBA00022475"/>
    </source>
</evidence>
<dbReference type="Pfam" id="PF01040">
    <property type="entry name" value="UbiA"/>
    <property type="match status" value="1"/>
</dbReference>
<dbReference type="Proteomes" id="UP000593594">
    <property type="component" value="Chromosome"/>
</dbReference>
<dbReference type="SUPFAM" id="SSF56784">
    <property type="entry name" value="HAD-like"/>
    <property type="match status" value="1"/>
</dbReference>
<evidence type="ECO:0000256" key="5">
    <source>
        <dbReference type="ARBA" id="ARBA00023136"/>
    </source>
</evidence>
<accession>A0A7S8C8W4</accession>
<keyword evidence="7" id="KW-0808">Transferase</keyword>
<dbReference type="InterPro" id="IPR000537">
    <property type="entry name" value="UbiA_prenyltransferase"/>
</dbReference>
<dbReference type="EMBL" id="CP058214">
    <property type="protein sequence ID" value="QPC45454.1"/>
    <property type="molecule type" value="Genomic_DNA"/>
</dbReference>
<proteinExistence type="predicted"/>
<keyword evidence="5 6" id="KW-0472">Membrane</keyword>
<dbReference type="CDD" id="cd13963">
    <property type="entry name" value="PT_UbiA_2"/>
    <property type="match status" value="1"/>
</dbReference>
<dbReference type="GO" id="GO:0009247">
    <property type="term" value="P:glycolipid biosynthetic process"/>
    <property type="evidence" value="ECO:0007669"/>
    <property type="project" value="TreeGrafter"/>
</dbReference>
<feature type="transmembrane region" description="Helical" evidence="6">
    <location>
        <begin position="327"/>
        <end position="346"/>
    </location>
</feature>
<dbReference type="AlphaFoldDB" id="A0A7S8C8W4"/>
<dbReference type="InterPro" id="IPR036412">
    <property type="entry name" value="HAD-like_sf"/>
</dbReference>
<evidence type="ECO:0000256" key="6">
    <source>
        <dbReference type="SAM" id="Phobius"/>
    </source>
</evidence>
<evidence type="ECO:0000256" key="1">
    <source>
        <dbReference type="ARBA" id="ARBA00004141"/>
    </source>
</evidence>
<dbReference type="KEGG" id="kmn:HW532_21210"/>
<reference evidence="7 8" key="1">
    <citation type="submission" date="2020-06" db="EMBL/GenBank/DDBJ databases">
        <title>Genome sequence of 2 isolates from Red Sea Mangroves.</title>
        <authorList>
            <person name="Sefrji F."/>
            <person name="Michoud G."/>
            <person name="Merlino G."/>
            <person name="Daffonchio D."/>
        </authorList>
    </citation>
    <scope>NUCLEOTIDE SEQUENCE [LARGE SCALE GENOMIC DNA]</scope>
    <source>
        <strain evidence="7 8">R1DC25</strain>
    </source>
</reference>
<keyword evidence="8" id="KW-1185">Reference proteome</keyword>
<dbReference type="InterPro" id="IPR044878">
    <property type="entry name" value="UbiA_sf"/>
</dbReference>
<sequence length="492" mass="53288">MDTASSATARAVPGGTVAETPLVLDLDRSLIRADMLHEMALTYIRRNPLRVLHLVGWALKGRAILKRKLAERVRIDVEGLPVNEELAAYAADEHGRGRKVVLATATDMFLAQRIAQRFAFIDEVVASDGVVNLKGRHKADRLSRLYPDGFAYAGDSRADLAVWPHSDGIILVEPSRATERAARRISEPELTFPRTGRLKALLKAVRPHQWAKNALVFVPLVLAGRAGEPEAWVGAGLAFLALGLLASATYLLNDLWDLPEDRRHWSKRDRPLASGRMSVAEAAVLIPLGLLASFAVAAIGGIGVVAMIALYLAVTLAYSLSLKRQPILDALTLATLFTIRLGLGIVATGVAVSPWLMVFSMFLFVSLSFAKRHTEIARMASQGKADVAGRGYRVGDGPLVLAMGVASGLGAVLIMVQYLLNDAFNAAFYGTPLWLWAFPPVLFLWVSRIWLLCHRGELNDDPVAFAVRDRVSIALGAAMVLAFLAAWAGVSP</sequence>
<protein>
    <submittedName>
        <fullName evidence="7">UbiA family prenyltransferase</fullName>
    </submittedName>
</protein>
<feature type="transmembrane region" description="Helical" evidence="6">
    <location>
        <begin position="298"/>
        <end position="320"/>
    </location>
</feature>
<evidence type="ECO:0000313" key="7">
    <source>
        <dbReference type="EMBL" id="QPC45454.1"/>
    </source>
</evidence>